<evidence type="ECO:0000313" key="1">
    <source>
        <dbReference type="EMBL" id="CAG2199904.1"/>
    </source>
</evidence>
<name>A0A8S3QTE7_MYTED</name>
<gene>
    <name evidence="1" type="ORF">MEDL_14578</name>
</gene>
<evidence type="ECO:0000313" key="2">
    <source>
        <dbReference type="Proteomes" id="UP000683360"/>
    </source>
</evidence>
<reference evidence="1" key="1">
    <citation type="submission" date="2021-03" db="EMBL/GenBank/DDBJ databases">
        <authorList>
            <person name="Bekaert M."/>
        </authorList>
    </citation>
    <scope>NUCLEOTIDE SEQUENCE</scope>
</reference>
<protein>
    <submittedName>
        <fullName evidence="1">Uncharacterized protein</fullName>
    </submittedName>
</protein>
<dbReference type="Proteomes" id="UP000683360">
    <property type="component" value="Unassembled WGS sequence"/>
</dbReference>
<dbReference type="OrthoDB" id="6186506at2759"/>
<proteinExistence type="predicted"/>
<dbReference type="EMBL" id="CAJPWZ010000726">
    <property type="protein sequence ID" value="CAG2199904.1"/>
    <property type="molecule type" value="Genomic_DNA"/>
</dbReference>
<accession>A0A8S3QTE7</accession>
<keyword evidence="2" id="KW-1185">Reference proteome</keyword>
<comment type="caution">
    <text evidence="1">The sequence shown here is derived from an EMBL/GenBank/DDBJ whole genome shotgun (WGS) entry which is preliminary data.</text>
</comment>
<sequence>MLAREVFIVRSRQETPQYSYECKENGDIVLHGFSINSTIQLISFNGNNFTPTTGCNNRTYSSNRFGHILIPKKCTNGENVKIKRTVVFRAVDLVIDGTTTTTSTTTIEDPTTTATAIETETTEDPMTQPPPINTGNNNGVGSIHPSFGQRNHYFRLQCNLIKQGVVDHVISHVGVKNVALLPNVFNSIGTVEMRFKSEEASTDHEKDINDLPDISTIYLGDKFYLYLKYIGEQDYYISPQNCTAYGDNEKAVVDKYGRKKQVELWTYDK</sequence>
<dbReference type="AlphaFoldDB" id="A0A8S3QTE7"/>
<organism evidence="1 2">
    <name type="scientific">Mytilus edulis</name>
    <name type="common">Blue mussel</name>
    <dbReference type="NCBI Taxonomy" id="6550"/>
    <lineage>
        <taxon>Eukaryota</taxon>
        <taxon>Metazoa</taxon>
        <taxon>Spiralia</taxon>
        <taxon>Lophotrochozoa</taxon>
        <taxon>Mollusca</taxon>
        <taxon>Bivalvia</taxon>
        <taxon>Autobranchia</taxon>
        <taxon>Pteriomorphia</taxon>
        <taxon>Mytilida</taxon>
        <taxon>Mytiloidea</taxon>
        <taxon>Mytilidae</taxon>
        <taxon>Mytilinae</taxon>
        <taxon>Mytilus</taxon>
    </lineage>
</organism>